<protein>
    <submittedName>
        <fullName evidence="2">Uncharacterized protein</fullName>
    </submittedName>
</protein>
<dbReference type="AlphaFoldDB" id="A0A507BT84"/>
<evidence type="ECO:0000313" key="3">
    <source>
        <dbReference type="Proteomes" id="UP000320475"/>
    </source>
</evidence>
<dbReference type="EMBL" id="QEAM01001173">
    <property type="protein sequence ID" value="TPX30319.1"/>
    <property type="molecule type" value="Genomic_DNA"/>
</dbReference>
<feature type="chain" id="PRO_5021498277" evidence="1">
    <location>
        <begin position="21"/>
        <end position="152"/>
    </location>
</feature>
<dbReference type="Proteomes" id="UP000320475">
    <property type="component" value="Unassembled WGS sequence"/>
</dbReference>
<evidence type="ECO:0000313" key="2">
    <source>
        <dbReference type="EMBL" id="TPX30319.1"/>
    </source>
</evidence>
<proteinExistence type="predicted"/>
<feature type="signal peptide" evidence="1">
    <location>
        <begin position="1"/>
        <end position="20"/>
    </location>
</feature>
<organism evidence="2 3">
    <name type="scientific">Synchytrium endobioticum</name>
    <dbReference type="NCBI Taxonomy" id="286115"/>
    <lineage>
        <taxon>Eukaryota</taxon>
        <taxon>Fungi</taxon>
        <taxon>Fungi incertae sedis</taxon>
        <taxon>Chytridiomycota</taxon>
        <taxon>Chytridiomycota incertae sedis</taxon>
        <taxon>Chytridiomycetes</taxon>
        <taxon>Synchytriales</taxon>
        <taxon>Synchytriaceae</taxon>
        <taxon>Synchytrium</taxon>
    </lineage>
</organism>
<sequence>MLTCFIIVLVLWHQAHPTSAEITDAEYRSYAHSLRVYRHGITFEKKQQLEVTLESRYWQWRDPDDPYGSGITSITELRIRNIIPRDIPFTVADTEYPLNQESPGRNEFVWEGLRTLNDFAYVGVDDVHREELEGLRALAATAGENLTAQLRS</sequence>
<feature type="non-terminal residue" evidence="2">
    <location>
        <position position="152"/>
    </location>
</feature>
<keyword evidence="1" id="KW-0732">Signal</keyword>
<evidence type="ECO:0000256" key="1">
    <source>
        <dbReference type="SAM" id="SignalP"/>
    </source>
</evidence>
<comment type="caution">
    <text evidence="2">The sequence shown here is derived from an EMBL/GenBank/DDBJ whole genome shotgun (WGS) entry which is preliminary data.</text>
</comment>
<accession>A0A507BT84</accession>
<reference evidence="2 3" key="1">
    <citation type="journal article" date="2019" name="Sci. Rep.">
        <title>Comparative genomics of chytrid fungi reveal insights into the obligate biotrophic and pathogenic lifestyle of Synchytrium endobioticum.</title>
        <authorList>
            <person name="van de Vossenberg B.T.L.H."/>
            <person name="Warris S."/>
            <person name="Nguyen H.D.T."/>
            <person name="van Gent-Pelzer M.P.E."/>
            <person name="Joly D.L."/>
            <person name="van de Geest H.C."/>
            <person name="Bonants P.J.M."/>
            <person name="Smith D.S."/>
            <person name="Levesque C.A."/>
            <person name="van der Lee T.A.J."/>
        </authorList>
    </citation>
    <scope>NUCLEOTIDE SEQUENCE [LARGE SCALE GENOMIC DNA]</scope>
    <source>
        <strain evidence="2 3">LEV6574</strain>
    </source>
</reference>
<gene>
    <name evidence="2" type="ORF">SeLEV6574_g08617</name>
</gene>
<name>A0A507BT84_9FUNG</name>